<dbReference type="Proteomes" id="UP000632063">
    <property type="component" value="Unassembled WGS sequence"/>
</dbReference>
<keyword evidence="1" id="KW-0812">Transmembrane</keyword>
<dbReference type="SUPFAM" id="SSF103481">
    <property type="entry name" value="Multidrug resistance efflux transporter EmrE"/>
    <property type="match status" value="2"/>
</dbReference>
<proteinExistence type="predicted"/>
<dbReference type="Gene3D" id="1.10.3730.20">
    <property type="match status" value="1"/>
</dbReference>
<feature type="transmembrane region" description="Helical" evidence="1">
    <location>
        <begin position="133"/>
        <end position="154"/>
    </location>
</feature>
<keyword evidence="4" id="KW-1185">Reference proteome</keyword>
<feature type="transmembrane region" description="Helical" evidence="1">
    <location>
        <begin position="43"/>
        <end position="64"/>
    </location>
</feature>
<feature type="transmembrane region" description="Helical" evidence="1">
    <location>
        <begin position="76"/>
        <end position="98"/>
    </location>
</feature>
<gene>
    <name evidence="3" type="ORF">IG616_19755</name>
</gene>
<reference evidence="3 4" key="2">
    <citation type="journal article" date="2021" name="Int. J. Syst. Evol. Microbiol.">
        <title>Roseibium litorale sp. nov., isolated from a tidal flat sediment and proposal for the reclassification of Labrenzia polysiphoniae as Roseibium polysiphoniae comb. nov.</title>
        <authorList>
            <person name="Liu Y."/>
            <person name="Pei T."/>
            <person name="Du J."/>
            <person name="Chao M."/>
            <person name="Deng M.R."/>
            <person name="Zhu H."/>
        </authorList>
    </citation>
    <scope>NUCLEOTIDE SEQUENCE [LARGE SCALE GENOMIC DNA]</scope>
    <source>
        <strain evidence="3 4">4C16A</strain>
    </source>
</reference>
<evidence type="ECO:0000313" key="4">
    <source>
        <dbReference type="Proteomes" id="UP000632063"/>
    </source>
</evidence>
<dbReference type="Pfam" id="PF00892">
    <property type="entry name" value="EamA"/>
    <property type="match status" value="2"/>
</dbReference>
<dbReference type="RefSeq" id="WP_192150117.1">
    <property type="nucleotide sequence ID" value="NZ_JACYXI010000016.1"/>
</dbReference>
<feature type="transmembrane region" description="Helical" evidence="1">
    <location>
        <begin position="17"/>
        <end position="37"/>
    </location>
</feature>
<organism evidence="3 4">
    <name type="scientific">Roseibium litorale</name>
    <dbReference type="NCBI Taxonomy" id="2803841"/>
    <lineage>
        <taxon>Bacteria</taxon>
        <taxon>Pseudomonadati</taxon>
        <taxon>Pseudomonadota</taxon>
        <taxon>Alphaproteobacteria</taxon>
        <taxon>Hyphomicrobiales</taxon>
        <taxon>Stappiaceae</taxon>
        <taxon>Roseibium</taxon>
    </lineage>
</organism>
<dbReference type="InterPro" id="IPR037185">
    <property type="entry name" value="EmrE-like"/>
</dbReference>
<keyword evidence="1" id="KW-0472">Membrane</keyword>
<evidence type="ECO:0000256" key="1">
    <source>
        <dbReference type="SAM" id="Phobius"/>
    </source>
</evidence>
<evidence type="ECO:0000259" key="2">
    <source>
        <dbReference type="Pfam" id="PF00892"/>
    </source>
</evidence>
<accession>A0ABR9CU12</accession>
<name>A0ABR9CU12_9HYPH</name>
<feature type="transmembrane region" description="Helical" evidence="1">
    <location>
        <begin position="160"/>
        <end position="180"/>
    </location>
</feature>
<comment type="caution">
    <text evidence="3">The sequence shown here is derived from an EMBL/GenBank/DDBJ whole genome shotgun (WGS) entry which is preliminary data.</text>
</comment>
<dbReference type="PANTHER" id="PTHR22911:SF76">
    <property type="entry name" value="EAMA DOMAIN-CONTAINING PROTEIN"/>
    <property type="match status" value="1"/>
</dbReference>
<feature type="transmembrane region" description="Helical" evidence="1">
    <location>
        <begin position="223"/>
        <end position="243"/>
    </location>
</feature>
<keyword evidence="1" id="KW-1133">Transmembrane helix</keyword>
<sequence>MTADVQRAGAAAGSNQTAIAFAALLAGAVAMGISPVFVRLADVGPFASAFWRVAAALPLLCVWARMEQPGRSILSGWSWPVIISGALFAGDLFFWHLAILNTTIANATFLATLAPVWVLLGSSLILREKVTKPMWAGLAACLLGAAGLVGASLGLDTARLVGDGFGLATSFFFGAYILATRYVRRTLGPGGLMFRSSLVTAAILAVVALVLEPRILPQTLQGTVALAVIALISHAAGQGLLAFSLGRLTAGFSALVIFLEAVTAAAVAWAFLGEELSWLQFLGGFLILAGVWFARPRRDRPLPAV</sequence>
<feature type="transmembrane region" description="Helical" evidence="1">
    <location>
        <begin position="192"/>
        <end position="211"/>
    </location>
</feature>
<evidence type="ECO:0000313" key="3">
    <source>
        <dbReference type="EMBL" id="MBD8893787.1"/>
    </source>
</evidence>
<reference evidence="4" key="1">
    <citation type="submission" date="2020-09" db="EMBL/GenBank/DDBJ databases">
        <title>The genome sequence of strain Labrenzia suaedae 4C16A.</title>
        <authorList>
            <person name="Liu Y."/>
        </authorList>
    </citation>
    <scope>NUCLEOTIDE SEQUENCE [LARGE SCALE GENOMIC DNA]</scope>
    <source>
        <strain evidence="4">4C16A</strain>
    </source>
</reference>
<dbReference type="EMBL" id="JACYXI010000016">
    <property type="protein sequence ID" value="MBD8893787.1"/>
    <property type="molecule type" value="Genomic_DNA"/>
</dbReference>
<dbReference type="PANTHER" id="PTHR22911">
    <property type="entry name" value="ACYL-MALONYL CONDENSING ENZYME-RELATED"/>
    <property type="match status" value="1"/>
</dbReference>
<feature type="domain" description="EamA" evidence="2">
    <location>
        <begin position="22"/>
        <end position="148"/>
    </location>
</feature>
<protein>
    <submittedName>
        <fullName evidence="3">DMT family transporter</fullName>
    </submittedName>
</protein>
<feature type="domain" description="EamA" evidence="2">
    <location>
        <begin position="162"/>
        <end position="293"/>
    </location>
</feature>
<feature type="transmembrane region" description="Helical" evidence="1">
    <location>
        <begin position="278"/>
        <end position="294"/>
    </location>
</feature>
<feature type="transmembrane region" description="Helical" evidence="1">
    <location>
        <begin position="250"/>
        <end position="272"/>
    </location>
</feature>
<feature type="transmembrane region" description="Helical" evidence="1">
    <location>
        <begin position="104"/>
        <end position="126"/>
    </location>
</feature>
<dbReference type="InterPro" id="IPR000620">
    <property type="entry name" value="EamA_dom"/>
</dbReference>